<dbReference type="Gene3D" id="3.40.462.20">
    <property type="match status" value="1"/>
</dbReference>
<dbReference type="Proteomes" id="UP001501570">
    <property type="component" value="Unassembled WGS sequence"/>
</dbReference>
<keyword evidence="4" id="KW-0274">FAD</keyword>
<dbReference type="InterPro" id="IPR012951">
    <property type="entry name" value="BBE"/>
</dbReference>
<dbReference type="Pfam" id="PF08031">
    <property type="entry name" value="BBE"/>
    <property type="match status" value="1"/>
</dbReference>
<keyword evidence="3" id="KW-0285">Flavoprotein</keyword>
<evidence type="ECO:0000256" key="3">
    <source>
        <dbReference type="ARBA" id="ARBA00022630"/>
    </source>
</evidence>
<dbReference type="InterPro" id="IPR036318">
    <property type="entry name" value="FAD-bd_PCMH-like_sf"/>
</dbReference>
<dbReference type="PROSITE" id="PS51318">
    <property type="entry name" value="TAT"/>
    <property type="match status" value="1"/>
</dbReference>
<comment type="caution">
    <text evidence="7">The sequence shown here is derived from an EMBL/GenBank/DDBJ whole genome shotgun (WGS) entry which is preliminary data.</text>
</comment>
<evidence type="ECO:0000256" key="2">
    <source>
        <dbReference type="ARBA" id="ARBA00005466"/>
    </source>
</evidence>
<evidence type="ECO:0000256" key="1">
    <source>
        <dbReference type="ARBA" id="ARBA00001974"/>
    </source>
</evidence>
<dbReference type="SUPFAM" id="SSF56176">
    <property type="entry name" value="FAD-binding/transporter-associated domain-like"/>
    <property type="match status" value="1"/>
</dbReference>
<dbReference type="Pfam" id="PF01565">
    <property type="entry name" value="FAD_binding_4"/>
    <property type="match status" value="1"/>
</dbReference>
<dbReference type="PANTHER" id="PTHR42973">
    <property type="entry name" value="BINDING OXIDOREDUCTASE, PUTATIVE (AFU_ORTHOLOGUE AFUA_1G17690)-RELATED"/>
    <property type="match status" value="1"/>
</dbReference>
<comment type="cofactor">
    <cofactor evidence="1">
        <name>FAD</name>
        <dbReference type="ChEBI" id="CHEBI:57692"/>
    </cofactor>
</comment>
<evidence type="ECO:0000259" key="6">
    <source>
        <dbReference type="PROSITE" id="PS51387"/>
    </source>
</evidence>
<organism evidence="7 8">
    <name type="scientific">Rugosimonospora acidiphila</name>
    <dbReference type="NCBI Taxonomy" id="556531"/>
    <lineage>
        <taxon>Bacteria</taxon>
        <taxon>Bacillati</taxon>
        <taxon>Actinomycetota</taxon>
        <taxon>Actinomycetes</taxon>
        <taxon>Micromonosporales</taxon>
        <taxon>Micromonosporaceae</taxon>
        <taxon>Rugosimonospora</taxon>
    </lineage>
</organism>
<keyword evidence="5" id="KW-0560">Oxidoreductase</keyword>
<dbReference type="PROSITE" id="PS51387">
    <property type="entry name" value="FAD_PCMH"/>
    <property type="match status" value="1"/>
</dbReference>
<sequence>MVDRRDTLRLAAAAGLGSAAGLVGPRAASASTDPRHAGVRHADWSALRRALSPGATLYLPGQASYEALAIPFNHRYADVRPAGILLPDTARDVAAAIRWARAHGVPLVPRSSLGHNYAGYSTTSGLLLILSRMRGITPHQASEPGPTERYGPIEVTRNAGLVTVGAGVINADMVPLLADDGILVPGGRCPTVGLAGLVLGGGMGFSDKMFGLTCDNLVSTTVALADGELVTCDERHDADLFWALRGGAGNNFGVNTSFTFRYERLRGQVAFWQFSWSLHSVVPALVALQEVAAAQLANPRFDCRYGLGTDGQTRAQIQSRIRVDALGGFYGSAEELTRIVAPVLDIGTPDERRANRDSIRQVTPSQAAALLAATTPTQQFAEKSAVLTRPLSTAQLQAAVCGLQDWPGSRNPQGAGFALFGEGGLVNQVPPDATAFVHRDGLFIQALETTWADDDPPETGRAGLAWLDGFYDAIFAAGRPRGAYQNFPDPTLVDWRRSYYGDNYRRLVGVKHAYDPTGFFSYPQGIGQRS</sequence>
<dbReference type="EMBL" id="BAABJQ010000016">
    <property type="protein sequence ID" value="GAA5191533.1"/>
    <property type="molecule type" value="Genomic_DNA"/>
</dbReference>
<reference evidence="8" key="1">
    <citation type="journal article" date="2019" name="Int. J. Syst. Evol. Microbiol.">
        <title>The Global Catalogue of Microorganisms (GCM) 10K type strain sequencing project: providing services to taxonomists for standard genome sequencing and annotation.</title>
        <authorList>
            <consortium name="The Broad Institute Genomics Platform"/>
            <consortium name="The Broad Institute Genome Sequencing Center for Infectious Disease"/>
            <person name="Wu L."/>
            <person name="Ma J."/>
        </authorList>
    </citation>
    <scope>NUCLEOTIDE SEQUENCE [LARGE SCALE GENOMIC DNA]</scope>
    <source>
        <strain evidence="8">JCM 18304</strain>
    </source>
</reference>
<dbReference type="InterPro" id="IPR050416">
    <property type="entry name" value="FAD-linked_Oxidoreductase"/>
</dbReference>
<dbReference type="PANTHER" id="PTHR42973:SF39">
    <property type="entry name" value="FAD-BINDING PCMH-TYPE DOMAIN-CONTAINING PROTEIN"/>
    <property type="match status" value="1"/>
</dbReference>
<proteinExistence type="inferred from homology"/>
<comment type="similarity">
    <text evidence="2">Belongs to the oxygen-dependent FAD-linked oxidoreductase family.</text>
</comment>
<feature type="domain" description="FAD-binding PCMH-type" evidence="6">
    <location>
        <begin position="77"/>
        <end position="265"/>
    </location>
</feature>
<dbReference type="Gene3D" id="3.30.465.10">
    <property type="match status" value="1"/>
</dbReference>
<dbReference type="InterPro" id="IPR016166">
    <property type="entry name" value="FAD-bd_PCMH"/>
</dbReference>
<dbReference type="RefSeq" id="WP_345633237.1">
    <property type="nucleotide sequence ID" value="NZ_BAABJQ010000016.1"/>
</dbReference>
<dbReference type="InterPro" id="IPR006094">
    <property type="entry name" value="Oxid_FAD_bind_N"/>
</dbReference>
<evidence type="ECO:0000313" key="7">
    <source>
        <dbReference type="EMBL" id="GAA5191533.1"/>
    </source>
</evidence>
<evidence type="ECO:0000256" key="4">
    <source>
        <dbReference type="ARBA" id="ARBA00022827"/>
    </source>
</evidence>
<dbReference type="InterPro" id="IPR016169">
    <property type="entry name" value="FAD-bd_PCMH_sub2"/>
</dbReference>
<dbReference type="InterPro" id="IPR006311">
    <property type="entry name" value="TAT_signal"/>
</dbReference>
<evidence type="ECO:0000313" key="8">
    <source>
        <dbReference type="Proteomes" id="UP001501570"/>
    </source>
</evidence>
<evidence type="ECO:0000256" key="5">
    <source>
        <dbReference type="ARBA" id="ARBA00023002"/>
    </source>
</evidence>
<accession>A0ABP9S569</accession>
<gene>
    <name evidence="7" type="ORF">GCM10023322_49080</name>
</gene>
<keyword evidence="8" id="KW-1185">Reference proteome</keyword>
<name>A0ABP9S569_9ACTN</name>
<protein>
    <submittedName>
        <fullName evidence="7">FAD-binding oxidoreductase</fullName>
    </submittedName>
</protein>